<reference evidence="1 2" key="1">
    <citation type="submission" date="2024-06" db="EMBL/GenBank/DDBJ databases">
        <authorList>
            <person name="Kaempfer P."/>
            <person name="Viver T."/>
        </authorList>
    </citation>
    <scope>NUCLEOTIDE SEQUENCE [LARGE SCALE GENOMIC DNA]</scope>
    <source>
        <strain evidence="1 2">ST-87</strain>
    </source>
</reference>
<dbReference type="Proteomes" id="UP001629260">
    <property type="component" value="Unassembled WGS sequence"/>
</dbReference>
<dbReference type="PANTHER" id="PTHR12993">
    <property type="entry name" value="N-ACETYLGLUCOSAMINYL-PHOSPHATIDYLINOSITOL DE-N-ACETYLASE-RELATED"/>
    <property type="match status" value="1"/>
</dbReference>
<keyword evidence="1" id="KW-0378">Hydrolase</keyword>
<dbReference type="Gene3D" id="3.40.50.10320">
    <property type="entry name" value="LmbE-like"/>
    <property type="match status" value="1"/>
</dbReference>
<keyword evidence="2" id="KW-1185">Reference proteome</keyword>
<dbReference type="Pfam" id="PF02585">
    <property type="entry name" value="PIG-L"/>
    <property type="match status" value="1"/>
</dbReference>
<dbReference type="SUPFAM" id="SSF52317">
    <property type="entry name" value="Class I glutamine amidotransferase-like"/>
    <property type="match status" value="1"/>
</dbReference>
<dbReference type="RefSeq" id="WP_408082690.1">
    <property type="nucleotide sequence ID" value="NZ_JBELQA010000010.1"/>
</dbReference>
<dbReference type="InterPro" id="IPR003737">
    <property type="entry name" value="GlcNAc_PI_deacetylase-related"/>
</dbReference>
<evidence type="ECO:0000313" key="1">
    <source>
        <dbReference type="EMBL" id="MFL9832242.1"/>
    </source>
</evidence>
<comment type="caution">
    <text evidence="1">The sequence shown here is derived from an EMBL/GenBank/DDBJ whole genome shotgun (WGS) entry which is preliminary data.</text>
</comment>
<dbReference type="EC" id="3.5.1.-" evidence="1"/>
<dbReference type="EMBL" id="JBELQA010000010">
    <property type="protein sequence ID" value="MFL9832242.1"/>
    <property type="molecule type" value="Genomic_DNA"/>
</dbReference>
<protein>
    <submittedName>
        <fullName evidence="1">PIG-L family deacetylase</fullName>
        <ecNumber evidence="1">3.5.1.-</ecNumber>
    </submittedName>
</protein>
<sequence length="841" mass="95427">MLNNKQLFIFISFFIFQFSSAQKPQKWNAVEIYNQIQKLNFLGSVLYIAAHPDDENTRLISYLSNEKKARTAYLSLTRGDGGQNLIGSELRELLGVIRTQELIEARKTDGGEQFFSRANDFGFSKNPDETFGIWDREKVLADVVWTIRKFRPDVIINRFDHRSPGTTHGHHTASAILSVESFDLSNNPKSFPDQLKYYDPWQAKRLFFNPSVWFYGNQEKFDAADKSNFMAIETGVYYAGLGKSNQEIAALSRSSHRSQGFGSTGSRGKEPEYLELIKGKKVNDKTNLFDGIDTSWNRVKNGKEIGELLDKIEAGFNFSEPAASVPDLVKVYTLIYNLDDNHWKPIKLTEITNIITACSGLYLEAVSNVQQTTPGSTVKLKIEAINRSTTPIELSSITTLPFQKNTILNKILYNNDLENFYIDLELPENIEYTQPYWLKEKGTTGMYQVSEQKNIGIPDIIREVKLLFTLKINEIKIPVERTVVYKYNDKVKGEMYNYLDIIPEVSTRIADQVSFFNDGKTKKIAVHIKAGKDNIDGNVQLEAAPDWNVEPQSFSFNLEKKGFEKTFHFDVTPPEIPSEIIARSVVILDSKKTDQEQIIIDYDHISKQQVLLTAESKFKKLDLKINNERIGYIMGAGDDVAKCLSQMGYSVTLLSIDDINSRNLNNFDVIITGIRTYNVLPSIKNRQHLLLEFVKKGKTLIVQYNTPDKNIPGNIAPYPLSISNDRVTDENAAIQFLVPDHPVLNYPNKITAKDFQGWTQEQGLYYPNEFDAAFTPILSSHDQGETDKKGALLIANYGKGHYIYTGLSLFRELPMGVSGAYRLLANMISLKTNEDITETPE</sequence>
<accession>A0ABW8XXE6</accession>
<dbReference type="GO" id="GO:0016787">
    <property type="term" value="F:hydrolase activity"/>
    <property type="evidence" value="ECO:0007669"/>
    <property type="project" value="UniProtKB-KW"/>
</dbReference>
<gene>
    <name evidence="1" type="ORF">ABS764_15430</name>
</gene>
<dbReference type="InterPro" id="IPR029062">
    <property type="entry name" value="Class_I_gatase-like"/>
</dbReference>
<dbReference type="InterPro" id="IPR024078">
    <property type="entry name" value="LmbE-like_dom_sf"/>
</dbReference>
<dbReference type="PANTHER" id="PTHR12993:SF11">
    <property type="entry name" value="N-ACETYLGLUCOSAMINYL-PHOSPHATIDYLINOSITOL DE-N-ACETYLASE"/>
    <property type="match status" value="1"/>
</dbReference>
<evidence type="ECO:0000313" key="2">
    <source>
        <dbReference type="Proteomes" id="UP001629260"/>
    </source>
</evidence>
<organism evidence="1 2">
    <name type="scientific">Flavobacterium plantiphilum</name>
    <dbReference type="NCBI Taxonomy" id="3163297"/>
    <lineage>
        <taxon>Bacteria</taxon>
        <taxon>Pseudomonadati</taxon>
        <taxon>Bacteroidota</taxon>
        <taxon>Flavobacteriia</taxon>
        <taxon>Flavobacteriales</taxon>
        <taxon>Flavobacteriaceae</taxon>
        <taxon>Flavobacterium</taxon>
    </lineage>
</organism>
<name>A0ABW8XXE6_9FLAO</name>
<proteinExistence type="predicted"/>
<dbReference type="SUPFAM" id="SSF102588">
    <property type="entry name" value="LmbE-like"/>
    <property type="match status" value="1"/>
</dbReference>